<keyword evidence="1" id="KW-1133">Transmembrane helix</keyword>
<dbReference type="OrthoDB" id="9792004at2"/>
<evidence type="ECO:0000313" key="2">
    <source>
        <dbReference type="EMBL" id="AKH38837.1"/>
    </source>
</evidence>
<gene>
    <name evidence="2" type="ORF">AAW31_15150</name>
</gene>
<feature type="transmembrane region" description="Helical" evidence="1">
    <location>
        <begin position="158"/>
        <end position="176"/>
    </location>
</feature>
<reference evidence="3" key="1">
    <citation type="submission" date="2015-05" db="EMBL/GenBank/DDBJ databases">
        <title>Draft genome of Nitrosomonas communis strain Nm2.</title>
        <authorList>
            <person name="Kozlowski J.A."/>
            <person name="Kits K.D."/>
            <person name="Stein L.Y."/>
        </authorList>
    </citation>
    <scope>NUCLEOTIDE SEQUENCE [LARGE SCALE GENOMIC DNA]</scope>
    <source>
        <strain evidence="3">Nm2</strain>
    </source>
</reference>
<keyword evidence="1" id="KW-0472">Membrane</keyword>
<evidence type="ECO:0000313" key="3">
    <source>
        <dbReference type="Proteomes" id="UP000034156"/>
    </source>
</evidence>
<reference evidence="2 3" key="2">
    <citation type="journal article" date="2016" name="Genome Announc.">
        <title>Genome Sequence of Nitrosomonas communis Strain Nm2, a Mesophilic Ammonia-Oxidizing Bacterium Isolated from Mediterranean Soil.</title>
        <authorList>
            <person name="Kozlowski J.A."/>
            <person name="Kits K.D."/>
            <person name="Stein L.Y."/>
        </authorList>
    </citation>
    <scope>NUCLEOTIDE SEQUENCE [LARGE SCALE GENOMIC DNA]</scope>
    <source>
        <strain evidence="2 3">Nm2</strain>
    </source>
</reference>
<accession>A0A0F7KJ80</accession>
<protein>
    <submittedName>
        <fullName evidence="2">Uncharacterized protein</fullName>
    </submittedName>
</protein>
<evidence type="ECO:0000256" key="1">
    <source>
        <dbReference type="SAM" id="Phobius"/>
    </source>
</evidence>
<keyword evidence="3" id="KW-1185">Reference proteome</keyword>
<dbReference type="KEGG" id="nco:AAW31_15150"/>
<proteinExistence type="predicted"/>
<dbReference type="PATRIC" id="fig|44574.3.peg.3667"/>
<organism evidence="2 3">
    <name type="scientific">Nitrosomonas communis</name>
    <dbReference type="NCBI Taxonomy" id="44574"/>
    <lineage>
        <taxon>Bacteria</taxon>
        <taxon>Pseudomonadati</taxon>
        <taxon>Pseudomonadota</taxon>
        <taxon>Betaproteobacteria</taxon>
        <taxon>Nitrosomonadales</taxon>
        <taxon>Nitrosomonadaceae</taxon>
        <taxon>Nitrosomonas</taxon>
    </lineage>
</organism>
<dbReference type="EMBL" id="CP011451">
    <property type="protein sequence ID" value="AKH38837.1"/>
    <property type="molecule type" value="Genomic_DNA"/>
</dbReference>
<keyword evidence="1" id="KW-0812">Transmembrane</keyword>
<dbReference type="Proteomes" id="UP000034156">
    <property type="component" value="Chromosome"/>
</dbReference>
<dbReference type="AlphaFoldDB" id="A0A0F7KJ80"/>
<name>A0A0F7KJ80_9PROT</name>
<sequence length="190" mass="21172">MIKQSIQSITAVCLLVVIFYASTAMGHGRVAMAEDPCARHVGGNMVHLSAYQPQYDQKEQYCTEIPIAGDTYFVVDLVDQPLRGMPVSLKIFRGDDNEGETVAQVMADYHPDGVISGIGKLDKGLYSVVVTAEGIPPLQYAYQLRVDMIDYGKVARAWAGPLIAVLFLSWLMYRLIQSGRWRQWLGSRNQ</sequence>